<organism evidence="2">
    <name type="scientific">marine sediment metagenome</name>
    <dbReference type="NCBI Taxonomy" id="412755"/>
    <lineage>
        <taxon>unclassified sequences</taxon>
        <taxon>metagenomes</taxon>
        <taxon>ecological metagenomes</taxon>
    </lineage>
</organism>
<reference evidence="2" key="1">
    <citation type="journal article" date="2015" name="Nature">
        <title>Complex archaea that bridge the gap between prokaryotes and eukaryotes.</title>
        <authorList>
            <person name="Spang A."/>
            <person name="Saw J.H."/>
            <person name="Jorgensen S.L."/>
            <person name="Zaremba-Niedzwiedzka K."/>
            <person name="Martijn J."/>
            <person name="Lind A.E."/>
            <person name="van Eijk R."/>
            <person name="Schleper C."/>
            <person name="Guy L."/>
            <person name="Ettema T.J."/>
        </authorList>
    </citation>
    <scope>NUCLEOTIDE SEQUENCE</scope>
</reference>
<accession>A0A0F9RQA4</accession>
<keyword evidence="1" id="KW-0812">Transmembrane</keyword>
<evidence type="ECO:0000256" key="1">
    <source>
        <dbReference type="SAM" id="Phobius"/>
    </source>
</evidence>
<keyword evidence="1" id="KW-1133">Transmembrane helix</keyword>
<feature type="transmembrane region" description="Helical" evidence="1">
    <location>
        <begin position="525"/>
        <end position="545"/>
    </location>
</feature>
<name>A0A0F9RQA4_9ZZZZ</name>
<protein>
    <submittedName>
        <fullName evidence="2">Uncharacterized protein</fullName>
    </submittedName>
</protein>
<sequence>MTKVDCKRIVIFVTILLVISLGLNFRINISHAQENNQIFHSDFGFQEYSEIFGVRENISSLNIEFPEMNWNITDININFTNIRLGSEVKDVETVEFDTGLVDNLLYRQNPTNHKRLGLAVQLEIQESTLLYGAFIRGRRSNTSDIVQFQIRGYDEIDNKPNSTIYRSINLNMSYSPDQHWYYQNFSLSTNQSNPVELQPGNYSLVMIGNESLSNVAQYYWSVNDINPTVPNLHTSEFISSWSSGITNTSFLYRLHQETDKIYYPQDVNLTAEIGGKEYEISNGATVGSGLLQINGLSHFLNDTLLHIPIKGNNSVEFIFSCSYSVKLTSSSLIEGDVKVRKNSNNKWTILPQISRISNNHNFIFKFPKGWHNISVYRKSGGPWENVTSNVDINNDEKTITIPNSVILNGSNWKIEAESQNTEFNINLLIKEWERGQPLQFSATAPMINGEFIFYLINPAGAGFEDPVDTKEVTSGETFFNYSIPLNAIEGTYSVYIYWKNRTDAGVQYEEFTITVPIIPFSIDPWIIVSIIFIVSAIFISSLLLYKGIQKLRGNIIEKAQKVYSQCIDILNLDYLMVTDKKSGLNVYTQSLTGNEIDATLISGFLQAIHSFGIELMKVEDRSQTIKLEYQNSIIIMSEFVNLRLILIMKERPSRFFLYSIDELAYDIYENYGDLIQAFNGDVKHFNGISELIKHHLYISFASSLKVSKTEPLGKIRLNQNERSYVNKAVSLMKLNNLNHFFIRDIISIKECNPKDVEIILNLLSKKIFHPSN</sequence>
<dbReference type="AlphaFoldDB" id="A0A0F9RQA4"/>
<proteinExistence type="predicted"/>
<comment type="caution">
    <text evidence="2">The sequence shown here is derived from an EMBL/GenBank/DDBJ whole genome shotgun (WGS) entry which is preliminary data.</text>
</comment>
<evidence type="ECO:0000313" key="2">
    <source>
        <dbReference type="EMBL" id="KKN27171.1"/>
    </source>
</evidence>
<gene>
    <name evidence="2" type="ORF">LCGC14_0867290</name>
</gene>
<dbReference type="EMBL" id="LAZR01002661">
    <property type="protein sequence ID" value="KKN27171.1"/>
    <property type="molecule type" value="Genomic_DNA"/>
</dbReference>
<keyword evidence="1" id="KW-0472">Membrane</keyword>